<reference evidence="2 3" key="2">
    <citation type="submission" date="2017-10" db="EMBL/GenBank/DDBJ databases">
        <authorList>
            <person name="Banno H."/>
            <person name="Chua N.-H."/>
        </authorList>
    </citation>
    <scope>NUCLEOTIDE SEQUENCE [LARGE SCALE GENOMIC DNA]</scope>
    <source>
        <strain evidence="2 3">JK626</strain>
    </source>
</reference>
<dbReference type="CDD" id="cd00118">
    <property type="entry name" value="LysM"/>
    <property type="match status" value="1"/>
</dbReference>
<evidence type="ECO:0000313" key="3">
    <source>
        <dbReference type="Proteomes" id="UP000225889"/>
    </source>
</evidence>
<dbReference type="Gene3D" id="3.10.350.10">
    <property type="entry name" value="LysM domain"/>
    <property type="match status" value="1"/>
</dbReference>
<dbReference type="EMBL" id="PDYF01000011">
    <property type="protein sequence ID" value="PHU35027.1"/>
    <property type="molecule type" value="Genomic_DNA"/>
</dbReference>
<gene>
    <name evidence="2" type="ORF">CSX01_06745</name>
</gene>
<dbReference type="Proteomes" id="UP000225889">
    <property type="component" value="Unassembled WGS sequence"/>
</dbReference>
<name>A0A2G3DVE7_9FIRM</name>
<protein>
    <recommendedName>
        <fullName evidence="1">LysM domain-containing protein</fullName>
    </recommendedName>
</protein>
<comment type="caution">
    <text evidence="2">The sequence shown here is derived from an EMBL/GenBank/DDBJ whole genome shotgun (WGS) entry which is preliminary data.</text>
</comment>
<organism evidence="2 3">
    <name type="scientific">Pseudobutyrivibrio ruminis</name>
    <dbReference type="NCBI Taxonomy" id="46206"/>
    <lineage>
        <taxon>Bacteria</taxon>
        <taxon>Bacillati</taxon>
        <taxon>Bacillota</taxon>
        <taxon>Clostridia</taxon>
        <taxon>Lachnospirales</taxon>
        <taxon>Lachnospiraceae</taxon>
        <taxon>Pseudobutyrivibrio</taxon>
    </lineage>
</organism>
<sequence>MRIMRAVTKAELIVKRRKMMLFIGIVAAILVGMISFSINASAEDSREVYTYYTSYEVQDGDTLWTIADQFMGPDFTDKREFIDNIKSLNHLSKDDITAGNYLVIEYSSYEEL</sequence>
<dbReference type="SUPFAM" id="SSF54106">
    <property type="entry name" value="LysM domain"/>
    <property type="match status" value="1"/>
</dbReference>
<feature type="domain" description="LysM" evidence="1">
    <location>
        <begin position="53"/>
        <end position="104"/>
    </location>
</feature>
<dbReference type="SMART" id="SM00257">
    <property type="entry name" value="LysM"/>
    <property type="match status" value="1"/>
</dbReference>
<dbReference type="Pfam" id="PF01476">
    <property type="entry name" value="LysM"/>
    <property type="match status" value="1"/>
</dbReference>
<dbReference type="InterPro" id="IPR018392">
    <property type="entry name" value="LysM"/>
</dbReference>
<evidence type="ECO:0000259" key="1">
    <source>
        <dbReference type="PROSITE" id="PS51782"/>
    </source>
</evidence>
<reference evidence="2 3" key="1">
    <citation type="submission" date="2017-10" db="EMBL/GenBank/DDBJ databases">
        <title>Resolving the taxonomy of Roseburia spp., Eubacterium rectale and Agathobacter spp. through phylogenomic analysis.</title>
        <authorList>
            <person name="Sheridan P.O."/>
            <person name="Walker A.W."/>
            <person name="Duncan S.H."/>
            <person name="Scott K.P."/>
            <person name="Toole P.W.O."/>
            <person name="Luis P."/>
            <person name="Flint H.J."/>
        </authorList>
    </citation>
    <scope>NUCLEOTIDE SEQUENCE [LARGE SCALE GENOMIC DNA]</scope>
    <source>
        <strain evidence="2 3">JK626</strain>
    </source>
</reference>
<dbReference type="PROSITE" id="PS51782">
    <property type="entry name" value="LYSM"/>
    <property type="match status" value="1"/>
</dbReference>
<dbReference type="AlphaFoldDB" id="A0A2G3DVE7"/>
<proteinExistence type="predicted"/>
<evidence type="ECO:0000313" key="2">
    <source>
        <dbReference type="EMBL" id="PHU35027.1"/>
    </source>
</evidence>
<accession>A0A2G3DVE7</accession>
<dbReference type="InterPro" id="IPR036779">
    <property type="entry name" value="LysM_dom_sf"/>
</dbReference>